<dbReference type="GO" id="GO:0031624">
    <property type="term" value="F:ubiquitin conjugating enzyme binding"/>
    <property type="evidence" value="ECO:0007669"/>
    <property type="project" value="TreeGrafter"/>
</dbReference>
<keyword evidence="5" id="KW-1185">Reference proteome</keyword>
<evidence type="ECO:0000259" key="3">
    <source>
        <dbReference type="PROSITE" id="PS51140"/>
    </source>
</evidence>
<dbReference type="GO" id="GO:0006511">
    <property type="term" value="P:ubiquitin-dependent protein catabolic process"/>
    <property type="evidence" value="ECO:0007669"/>
    <property type="project" value="TreeGrafter"/>
</dbReference>
<feature type="compositionally biased region" description="Basic and acidic residues" evidence="2">
    <location>
        <begin position="141"/>
        <end position="156"/>
    </location>
</feature>
<dbReference type="AlphaFoldDB" id="A0A9P0VZ55"/>
<dbReference type="CDD" id="cd14372">
    <property type="entry name" value="CUE_Cue5p_like"/>
    <property type="match status" value="1"/>
</dbReference>
<dbReference type="GO" id="GO:0043130">
    <property type="term" value="F:ubiquitin binding"/>
    <property type="evidence" value="ECO:0007669"/>
    <property type="project" value="InterPro"/>
</dbReference>
<dbReference type="EMBL" id="CAKXYY010000010">
    <property type="protein sequence ID" value="CAH2353257.1"/>
    <property type="molecule type" value="Genomic_DNA"/>
</dbReference>
<sequence>MADKLKVVEQEPIDDPSSEKKETEPTKKEEEPKVDEAPPKVPEKDLHLEDEDESGPPPPARPTSPRTKALNELKEAFPSIDEKIRTAVLIASSGELDPAFNALLYISDPSFQPEIPSVSSSVPASGKISTQTNSTLSEDEILARKLQKEFEKEEHQRRVRSRRRRGERSSTGQQPNPDDSPDDFEQIKETFTQGFEEARTTLNGWVSGITKKFSDLSDEDQREHQKQQQHQSQHSQQGQQRSQSQKNPKLFGALGGSSYSKKNSRFDEDPVILSNDFHNRISLEDNDNEEELAPSLPRRKTSHEQSDSFTESTPTTKKWQPLNSDAPVNSDAFLVTDSEEEAEPDTKKADK</sequence>
<dbReference type="OrthoDB" id="9942608at2759"/>
<evidence type="ECO:0000256" key="2">
    <source>
        <dbReference type="SAM" id="MobiDB-lite"/>
    </source>
</evidence>
<organism evidence="4 5">
    <name type="scientific">[Candida] railenensis</name>
    <dbReference type="NCBI Taxonomy" id="45579"/>
    <lineage>
        <taxon>Eukaryota</taxon>
        <taxon>Fungi</taxon>
        <taxon>Dikarya</taxon>
        <taxon>Ascomycota</taxon>
        <taxon>Saccharomycotina</taxon>
        <taxon>Pichiomycetes</taxon>
        <taxon>Debaryomycetaceae</taxon>
        <taxon>Kurtzmaniella</taxon>
    </lineage>
</organism>
<accession>A0A9P0VZ55</accession>
<dbReference type="InterPro" id="IPR003892">
    <property type="entry name" value="CUE"/>
</dbReference>
<feature type="compositionally biased region" description="Polar residues" evidence="2">
    <location>
        <begin position="117"/>
        <end position="136"/>
    </location>
</feature>
<evidence type="ECO:0000313" key="4">
    <source>
        <dbReference type="EMBL" id="CAH2353257.1"/>
    </source>
</evidence>
<dbReference type="Proteomes" id="UP000837801">
    <property type="component" value="Unassembled WGS sequence"/>
</dbReference>
<dbReference type="InterPro" id="IPR009060">
    <property type="entry name" value="UBA-like_sf"/>
</dbReference>
<dbReference type="FunFam" id="1.10.8.10:FF:000064">
    <property type="entry name" value="Similar to CUE domain-containing protein"/>
    <property type="match status" value="1"/>
</dbReference>
<feature type="region of interest" description="Disordered" evidence="2">
    <location>
        <begin position="1"/>
        <end position="77"/>
    </location>
</feature>
<feature type="compositionally biased region" description="Basic and acidic residues" evidence="2">
    <location>
        <begin position="212"/>
        <end position="226"/>
    </location>
</feature>
<keyword evidence="1" id="KW-0833">Ubl conjugation pathway</keyword>
<gene>
    <name evidence="4" type="ORF">CLIB1423_10S00848</name>
</gene>
<feature type="compositionally biased region" description="Basic residues" evidence="2">
    <location>
        <begin position="157"/>
        <end position="166"/>
    </location>
</feature>
<dbReference type="PANTHER" id="PTHR16461">
    <property type="entry name" value="TOLL-INTERACTING PROTEIN"/>
    <property type="match status" value="1"/>
</dbReference>
<protein>
    <recommendedName>
        <fullName evidence="3">CUE domain-containing protein</fullName>
    </recommendedName>
</protein>
<dbReference type="Gene3D" id="1.10.8.10">
    <property type="entry name" value="DNA helicase RuvA subunit, C-terminal domain"/>
    <property type="match status" value="1"/>
</dbReference>
<comment type="caution">
    <text evidence="4">The sequence shown here is derived from an EMBL/GenBank/DDBJ whole genome shotgun (WGS) entry which is preliminary data.</text>
</comment>
<dbReference type="InterPro" id="IPR041807">
    <property type="entry name" value="Cue5/Don1_CUE"/>
</dbReference>
<dbReference type="PROSITE" id="PS51140">
    <property type="entry name" value="CUE"/>
    <property type="match status" value="1"/>
</dbReference>
<dbReference type="PANTHER" id="PTHR16461:SF5">
    <property type="entry name" value="TOLL-INTERACTING PROTEIN"/>
    <property type="match status" value="1"/>
</dbReference>
<feature type="domain" description="CUE" evidence="3">
    <location>
        <begin position="65"/>
        <end position="108"/>
    </location>
</feature>
<feature type="region of interest" description="Disordered" evidence="2">
    <location>
        <begin position="110"/>
        <end position="351"/>
    </location>
</feature>
<feature type="compositionally biased region" description="Polar residues" evidence="2">
    <location>
        <begin position="307"/>
        <end position="327"/>
    </location>
</feature>
<evidence type="ECO:0000313" key="5">
    <source>
        <dbReference type="Proteomes" id="UP000837801"/>
    </source>
</evidence>
<dbReference type="Pfam" id="PF02845">
    <property type="entry name" value="CUE"/>
    <property type="match status" value="1"/>
</dbReference>
<name>A0A9P0VZ55_9ASCO</name>
<feature type="compositionally biased region" description="Low complexity" evidence="2">
    <location>
        <begin position="228"/>
        <end position="246"/>
    </location>
</feature>
<dbReference type="SMART" id="SM00546">
    <property type="entry name" value="CUE"/>
    <property type="match status" value="1"/>
</dbReference>
<reference evidence="4" key="1">
    <citation type="submission" date="2022-03" db="EMBL/GenBank/DDBJ databases">
        <authorList>
            <person name="Legras J.-L."/>
            <person name="Devillers H."/>
            <person name="Grondin C."/>
        </authorList>
    </citation>
    <scope>NUCLEOTIDE SEQUENCE</scope>
    <source>
        <strain evidence="4">CLIB 1423</strain>
    </source>
</reference>
<evidence type="ECO:0000256" key="1">
    <source>
        <dbReference type="ARBA" id="ARBA00022786"/>
    </source>
</evidence>
<feature type="compositionally biased region" description="Basic and acidic residues" evidence="2">
    <location>
        <begin position="17"/>
        <end position="47"/>
    </location>
</feature>
<proteinExistence type="predicted"/>
<dbReference type="SUPFAM" id="SSF46934">
    <property type="entry name" value="UBA-like"/>
    <property type="match status" value="1"/>
</dbReference>
<dbReference type="GO" id="GO:0005737">
    <property type="term" value="C:cytoplasm"/>
    <property type="evidence" value="ECO:0007669"/>
    <property type="project" value="TreeGrafter"/>
</dbReference>